<evidence type="ECO:0000259" key="1">
    <source>
        <dbReference type="Pfam" id="PF09397"/>
    </source>
</evidence>
<dbReference type="RefSeq" id="WP_174559048.1">
    <property type="nucleotide sequence ID" value="NZ_CADDTS010000022.1"/>
</dbReference>
<dbReference type="InterPro" id="IPR036388">
    <property type="entry name" value="WH-like_DNA-bd_sf"/>
</dbReference>
<dbReference type="Gene3D" id="1.10.10.10">
    <property type="entry name" value="Winged helix-like DNA-binding domain superfamily/Winged helix DNA-binding domain"/>
    <property type="match status" value="1"/>
</dbReference>
<reference evidence="2 3" key="1">
    <citation type="submission" date="2020-02" db="EMBL/GenBank/DDBJ databases">
        <authorList>
            <person name="Chaudhuri R."/>
        </authorList>
    </citation>
    <scope>NUCLEOTIDE SEQUENCE [LARGE SCALE GENOMIC DNA]</scope>
    <source>
        <strain evidence="2">SFB21</strain>
    </source>
</reference>
<dbReference type="InterPro" id="IPR018541">
    <property type="entry name" value="Ftsk_gamma"/>
</dbReference>
<dbReference type="SUPFAM" id="SSF46785">
    <property type="entry name" value="Winged helix' DNA-binding domain"/>
    <property type="match status" value="1"/>
</dbReference>
<dbReference type="InterPro" id="IPR036390">
    <property type="entry name" value="WH_DNA-bd_sf"/>
</dbReference>
<protein>
    <submittedName>
        <fullName evidence="2">Ftsk gamma domain protein</fullName>
    </submittedName>
</protein>
<sequence length="67" mass="7795">MNTENINRAKKLSLISGYVSISIIQRQLLIGYNEAKQLVEILLQQNFCEQNYTREHGYKVIAHKDNT</sequence>
<dbReference type="AlphaFoldDB" id="A0A811GB12"/>
<proteinExistence type="predicted"/>
<comment type="caution">
    <text evidence="2">The sequence shown here is derived from an EMBL/GenBank/DDBJ whole genome shotgun (WGS) entry which is preliminary data.</text>
</comment>
<accession>A0A811GB12</accession>
<name>A0A811GB12_9GAMM</name>
<dbReference type="Proteomes" id="UP000489961">
    <property type="component" value="Unassembled WGS sequence"/>
</dbReference>
<evidence type="ECO:0000313" key="2">
    <source>
        <dbReference type="EMBL" id="CAB1212520.1"/>
    </source>
</evidence>
<dbReference type="EMBL" id="CADDTS010000022">
    <property type="protein sequence ID" value="CAB1212520.1"/>
    <property type="molecule type" value="Genomic_DNA"/>
</dbReference>
<feature type="domain" description="FtsK gamma" evidence="1">
    <location>
        <begin position="6"/>
        <end position="46"/>
    </location>
</feature>
<organism evidence="2 3">
    <name type="scientific">Acinetobacter bouvetii</name>
    <dbReference type="NCBI Taxonomy" id="202951"/>
    <lineage>
        <taxon>Bacteria</taxon>
        <taxon>Pseudomonadati</taxon>
        <taxon>Pseudomonadota</taxon>
        <taxon>Gammaproteobacteria</taxon>
        <taxon>Moraxellales</taxon>
        <taxon>Moraxellaceae</taxon>
        <taxon>Acinetobacter</taxon>
    </lineage>
</organism>
<evidence type="ECO:0000313" key="3">
    <source>
        <dbReference type="Proteomes" id="UP000489961"/>
    </source>
</evidence>
<dbReference type="Pfam" id="PF09397">
    <property type="entry name" value="FtsK_gamma"/>
    <property type="match status" value="1"/>
</dbReference>
<gene>
    <name evidence="2" type="ORF">SFB21_1108</name>
</gene>